<accession>A0A6A3HJD6</accession>
<protein>
    <submittedName>
        <fullName evidence="1">Uncharacterized protein</fullName>
    </submittedName>
</protein>
<dbReference type="Proteomes" id="UP000460718">
    <property type="component" value="Unassembled WGS sequence"/>
</dbReference>
<dbReference type="AlphaFoldDB" id="A0A6A3HJD6"/>
<organism evidence="1 2">
    <name type="scientific">Phytophthora fragariae</name>
    <dbReference type="NCBI Taxonomy" id="53985"/>
    <lineage>
        <taxon>Eukaryota</taxon>
        <taxon>Sar</taxon>
        <taxon>Stramenopiles</taxon>
        <taxon>Oomycota</taxon>
        <taxon>Peronosporomycetes</taxon>
        <taxon>Peronosporales</taxon>
        <taxon>Peronosporaceae</taxon>
        <taxon>Phytophthora</taxon>
    </lineage>
</organism>
<evidence type="ECO:0000313" key="1">
    <source>
        <dbReference type="EMBL" id="KAE8969052.1"/>
    </source>
</evidence>
<reference evidence="1 2" key="1">
    <citation type="submission" date="2018-09" db="EMBL/GenBank/DDBJ databases">
        <title>Genomic investigation of the strawberry pathogen Phytophthora fragariae indicates pathogenicity is determined by transcriptional variation in three key races.</title>
        <authorList>
            <person name="Adams T.M."/>
            <person name="Armitage A.D."/>
            <person name="Sobczyk M.K."/>
            <person name="Bates H.J."/>
            <person name="Dunwell J.M."/>
            <person name="Nellist C.F."/>
            <person name="Harrison R.J."/>
        </authorList>
    </citation>
    <scope>NUCLEOTIDE SEQUENCE [LARGE SCALE GENOMIC DNA]</scope>
    <source>
        <strain evidence="1 2">SCRP245</strain>
    </source>
</reference>
<comment type="caution">
    <text evidence="1">The sequence shown here is derived from an EMBL/GenBank/DDBJ whole genome shotgun (WGS) entry which is preliminary data.</text>
</comment>
<proteinExistence type="predicted"/>
<evidence type="ECO:0000313" key="2">
    <source>
        <dbReference type="Proteomes" id="UP000460718"/>
    </source>
</evidence>
<name>A0A6A3HJD6_9STRA</name>
<gene>
    <name evidence="1" type="ORF">PF011_g26953</name>
</gene>
<dbReference type="EMBL" id="QXFW01003733">
    <property type="protein sequence ID" value="KAE8969052.1"/>
    <property type="molecule type" value="Genomic_DNA"/>
</dbReference>
<sequence>MGPSLWLKNAKYFEENFQPGEGQVHVLVVLPEGEGHSGPA</sequence>